<dbReference type="InterPro" id="IPR045220">
    <property type="entry name" value="FRHB/FDHB/HCAR-like"/>
</dbReference>
<dbReference type="Pfam" id="PF00037">
    <property type="entry name" value="Fer4"/>
    <property type="match status" value="1"/>
</dbReference>
<name>A0A7C3ERU9_9CREN</name>
<proteinExistence type="predicted"/>
<comment type="caution">
    <text evidence="2">The sequence shown here is derived from an EMBL/GenBank/DDBJ whole genome shotgun (WGS) entry which is preliminary data.</text>
</comment>
<dbReference type="Pfam" id="PF04422">
    <property type="entry name" value="FrhB_FdhB_N"/>
    <property type="match status" value="1"/>
</dbReference>
<dbReference type="Pfam" id="PF04432">
    <property type="entry name" value="FrhB_FdhB_C"/>
    <property type="match status" value="1"/>
</dbReference>
<dbReference type="EMBL" id="DSTX01000003">
    <property type="protein sequence ID" value="HFK20284.1"/>
    <property type="molecule type" value="Genomic_DNA"/>
</dbReference>
<dbReference type="PROSITE" id="PS00198">
    <property type="entry name" value="4FE4S_FER_1"/>
    <property type="match status" value="1"/>
</dbReference>
<protein>
    <recommendedName>
        <fullName evidence="1">4Fe-4S ferredoxin-type domain-containing protein</fullName>
    </recommendedName>
</protein>
<dbReference type="GO" id="GO:0052592">
    <property type="term" value="F:oxidoreductase activity, acting on CH or CH2 groups, with an iron-sulfur protein as acceptor"/>
    <property type="evidence" value="ECO:0007669"/>
    <property type="project" value="TreeGrafter"/>
</dbReference>
<dbReference type="InterPro" id="IPR017896">
    <property type="entry name" value="4Fe4S_Fe-S-bd"/>
</dbReference>
<dbReference type="SUPFAM" id="SSF54862">
    <property type="entry name" value="4Fe-4S ferredoxins"/>
    <property type="match status" value="1"/>
</dbReference>
<gene>
    <name evidence="2" type="ORF">ENS19_03285</name>
</gene>
<evidence type="ECO:0000259" key="1">
    <source>
        <dbReference type="PROSITE" id="PS51379"/>
    </source>
</evidence>
<dbReference type="AlphaFoldDB" id="A0A7C3ERU9"/>
<dbReference type="InterPro" id="IPR007516">
    <property type="entry name" value="Co_F420_Hydgase/DH_bsu_N"/>
</dbReference>
<dbReference type="InterPro" id="IPR007525">
    <property type="entry name" value="FrhB_FdhB_C"/>
</dbReference>
<reference evidence="2" key="1">
    <citation type="journal article" date="2020" name="mSystems">
        <title>Genome- and Community-Level Interaction Insights into Carbon Utilization and Element Cycling Functions of Hydrothermarchaeota in Hydrothermal Sediment.</title>
        <authorList>
            <person name="Zhou Z."/>
            <person name="Liu Y."/>
            <person name="Xu W."/>
            <person name="Pan J."/>
            <person name="Luo Z.H."/>
            <person name="Li M."/>
        </authorList>
    </citation>
    <scope>NUCLEOTIDE SEQUENCE [LARGE SCALE GENOMIC DNA]</scope>
    <source>
        <strain evidence="2">SpSt-468</strain>
    </source>
</reference>
<organism evidence="2">
    <name type="scientific">Candidatus Methanomethylicus mesodigestus</name>
    <dbReference type="NCBI Taxonomy" id="1867258"/>
    <lineage>
        <taxon>Archaea</taxon>
        <taxon>Thermoproteota</taxon>
        <taxon>Methanosuratincolia</taxon>
        <taxon>Candidatus Methanomethylicales</taxon>
        <taxon>Candidatus Methanomethylicaceae</taxon>
        <taxon>Candidatus Methanomethylicus</taxon>
    </lineage>
</organism>
<feature type="domain" description="4Fe-4S ferredoxin-type" evidence="1">
    <location>
        <begin position="9"/>
        <end position="38"/>
    </location>
</feature>
<sequence length="370" mass="40630">MLNGYGNLKREIITPDLCTLCGACEAACPISAIDILPDKNVQTFDCSSDFESCHICHEVCPHTAPNLEEAFNSFTKGQYALPGIGPFITMKAARSSFEDIRDITRSGGVATTLAICGMEHNLLDSVVSSETRDLKDLPLPMKGKIQPVSDYLPSMFSYSFHPAAVAKAYDSVVKGYSSSRVAFIGVPCHMTALRKLQLFGHKSSDQLGFLIGQFCLWSISSIGSLSLLLEESGVRFEEVEDISVSDKFVVKSKAKTLEFPLNAIWKNVREGCKTCMDFTGYFSDISVGRVEGLSWDWSVLIVRSKQGEALLRAAEEEGYVETVKLPHAVPEFVGSLASKKKELAKQEVEEDIKRGIGAPGAFRIMEKNIR</sequence>
<dbReference type="Gene3D" id="3.30.70.20">
    <property type="match status" value="1"/>
</dbReference>
<dbReference type="PANTHER" id="PTHR31332:SF0">
    <property type="entry name" value="7-HYDROXYMETHYL CHLOROPHYLL A REDUCTASE, CHLOROPLASTIC"/>
    <property type="match status" value="1"/>
</dbReference>
<evidence type="ECO:0000313" key="2">
    <source>
        <dbReference type="EMBL" id="HFK20284.1"/>
    </source>
</evidence>
<accession>A0A7C3ERU9</accession>
<dbReference type="PROSITE" id="PS51379">
    <property type="entry name" value="4FE4S_FER_2"/>
    <property type="match status" value="1"/>
</dbReference>
<dbReference type="InterPro" id="IPR017900">
    <property type="entry name" value="4Fe4S_Fe_S_CS"/>
</dbReference>
<dbReference type="PANTHER" id="PTHR31332">
    <property type="entry name" value="7-HYDROXYMETHYL CHLOROPHYLL A REDUCTASE, CHLOROPLASTIC"/>
    <property type="match status" value="1"/>
</dbReference>